<evidence type="ECO:0000313" key="1">
    <source>
        <dbReference type="EMBL" id="CAG8757853.1"/>
    </source>
</evidence>
<dbReference type="EMBL" id="CAJVPT010057075">
    <property type="protein sequence ID" value="CAG8757853.1"/>
    <property type="molecule type" value="Genomic_DNA"/>
</dbReference>
<keyword evidence="2" id="KW-1185">Reference proteome</keyword>
<evidence type="ECO:0000313" key="2">
    <source>
        <dbReference type="Proteomes" id="UP000789525"/>
    </source>
</evidence>
<feature type="non-terminal residue" evidence="1">
    <location>
        <position position="182"/>
    </location>
</feature>
<proteinExistence type="predicted"/>
<organism evidence="1 2">
    <name type="scientific">Acaulospora colombiana</name>
    <dbReference type="NCBI Taxonomy" id="27376"/>
    <lineage>
        <taxon>Eukaryota</taxon>
        <taxon>Fungi</taxon>
        <taxon>Fungi incertae sedis</taxon>
        <taxon>Mucoromycota</taxon>
        <taxon>Glomeromycotina</taxon>
        <taxon>Glomeromycetes</taxon>
        <taxon>Diversisporales</taxon>
        <taxon>Acaulosporaceae</taxon>
        <taxon>Acaulospora</taxon>
    </lineage>
</organism>
<comment type="caution">
    <text evidence="1">The sequence shown here is derived from an EMBL/GenBank/DDBJ whole genome shotgun (WGS) entry which is preliminary data.</text>
</comment>
<sequence>PKLLFNSPQYQNLTQEMIIALLEKGLVQIGEVEIWMKVLEWGMKQNPEIANRSGGSLSSEDYRSLQRTLLKILPLIKFEKMSLKDFNEKIHRPKIQTFDVNVISTVGSFREWYQLNISPEIFEVMLKFMYSGRIDLNSEVDTQKILEYLHAADILWLYQLLEHLQLYLIHNRSRWLQQNFVH</sequence>
<feature type="non-terminal residue" evidence="1">
    <location>
        <position position="1"/>
    </location>
</feature>
<dbReference type="Proteomes" id="UP000789525">
    <property type="component" value="Unassembled WGS sequence"/>
</dbReference>
<name>A0ACA9QLQ1_9GLOM</name>
<accession>A0ACA9QLQ1</accession>
<protein>
    <submittedName>
        <fullName evidence="1">2989_t:CDS:1</fullName>
    </submittedName>
</protein>
<gene>
    <name evidence="1" type="ORF">ACOLOM_LOCUS13053</name>
</gene>
<reference evidence="1" key="1">
    <citation type="submission" date="2021-06" db="EMBL/GenBank/DDBJ databases">
        <authorList>
            <person name="Kallberg Y."/>
            <person name="Tangrot J."/>
            <person name="Rosling A."/>
        </authorList>
    </citation>
    <scope>NUCLEOTIDE SEQUENCE</scope>
    <source>
        <strain evidence="1">CL356</strain>
    </source>
</reference>